<dbReference type="AlphaFoldDB" id="A0A0E9UE26"/>
<proteinExistence type="predicted"/>
<dbReference type="EMBL" id="GBXM01044550">
    <property type="protein sequence ID" value="JAH64027.1"/>
    <property type="molecule type" value="Transcribed_RNA"/>
</dbReference>
<protein>
    <submittedName>
        <fullName evidence="1">Uncharacterized protein</fullName>
    </submittedName>
</protein>
<reference evidence="1" key="2">
    <citation type="journal article" date="2015" name="Fish Shellfish Immunol.">
        <title>Early steps in the European eel (Anguilla anguilla)-Vibrio vulnificus interaction in the gills: Role of the RtxA13 toxin.</title>
        <authorList>
            <person name="Callol A."/>
            <person name="Pajuelo D."/>
            <person name="Ebbesson L."/>
            <person name="Teles M."/>
            <person name="MacKenzie S."/>
            <person name="Amaro C."/>
        </authorList>
    </citation>
    <scope>NUCLEOTIDE SEQUENCE</scope>
</reference>
<reference evidence="1" key="1">
    <citation type="submission" date="2014-11" db="EMBL/GenBank/DDBJ databases">
        <authorList>
            <person name="Amaro Gonzalez C."/>
        </authorList>
    </citation>
    <scope>NUCLEOTIDE SEQUENCE</scope>
</reference>
<accession>A0A0E9UE26</accession>
<name>A0A0E9UE26_ANGAN</name>
<organism evidence="1">
    <name type="scientific">Anguilla anguilla</name>
    <name type="common">European freshwater eel</name>
    <name type="synonym">Muraena anguilla</name>
    <dbReference type="NCBI Taxonomy" id="7936"/>
    <lineage>
        <taxon>Eukaryota</taxon>
        <taxon>Metazoa</taxon>
        <taxon>Chordata</taxon>
        <taxon>Craniata</taxon>
        <taxon>Vertebrata</taxon>
        <taxon>Euteleostomi</taxon>
        <taxon>Actinopterygii</taxon>
        <taxon>Neopterygii</taxon>
        <taxon>Teleostei</taxon>
        <taxon>Anguilliformes</taxon>
        <taxon>Anguillidae</taxon>
        <taxon>Anguilla</taxon>
    </lineage>
</organism>
<sequence>MELWLRWHEEVLEKVHLSKNVTGCMQVIREENMCFVKDYSTKSYVVTYY</sequence>
<evidence type="ECO:0000313" key="1">
    <source>
        <dbReference type="EMBL" id="JAH64027.1"/>
    </source>
</evidence>